<reference evidence="2" key="4">
    <citation type="submission" date="2019-03" db="UniProtKB">
        <authorList>
            <consortium name="EnsemblPlants"/>
        </authorList>
    </citation>
    <scope>IDENTIFICATION</scope>
</reference>
<sequence length="115" mass="12173">MPLLVALPVPISVGAAASTVCSATSTTSPTGNADGLLFDDLVLGDGDGSKNETGDDPAVKLEWLRSQIIGAEAEFSSPFGTRRITYADHTASGRCLLFVEEFVQRNVLPYYGARH</sequence>
<name>A0A453FGP5_AEGTS</name>
<feature type="chain" id="PRO_5019149127" evidence="1">
    <location>
        <begin position="17"/>
        <end position="115"/>
    </location>
</feature>
<dbReference type="Proteomes" id="UP000015105">
    <property type="component" value="Chromosome 3D"/>
</dbReference>
<dbReference type="Gramene" id="AET3Gv20672400.3">
    <property type="protein sequence ID" value="AET3Gv20672400.3"/>
    <property type="gene ID" value="AET3Gv20672400"/>
</dbReference>
<evidence type="ECO:0000313" key="3">
    <source>
        <dbReference type="Proteomes" id="UP000015105"/>
    </source>
</evidence>
<reference evidence="3" key="1">
    <citation type="journal article" date="2014" name="Science">
        <title>Ancient hybridizations among the ancestral genomes of bread wheat.</title>
        <authorList>
            <consortium name="International Wheat Genome Sequencing Consortium,"/>
            <person name="Marcussen T."/>
            <person name="Sandve S.R."/>
            <person name="Heier L."/>
            <person name="Spannagl M."/>
            <person name="Pfeifer M."/>
            <person name="Jakobsen K.S."/>
            <person name="Wulff B.B."/>
            <person name="Steuernagel B."/>
            <person name="Mayer K.F."/>
            <person name="Olsen O.A."/>
        </authorList>
    </citation>
    <scope>NUCLEOTIDE SEQUENCE [LARGE SCALE GENOMIC DNA]</scope>
    <source>
        <strain evidence="3">cv. AL8/78</strain>
    </source>
</reference>
<reference evidence="2" key="5">
    <citation type="journal article" date="2021" name="G3 (Bethesda)">
        <title>Aegilops tauschii genome assembly Aet v5.0 features greater sequence contiguity and improved annotation.</title>
        <authorList>
            <person name="Wang L."/>
            <person name="Zhu T."/>
            <person name="Rodriguez J.C."/>
            <person name="Deal K.R."/>
            <person name="Dubcovsky J."/>
            <person name="McGuire P.E."/>
            <person name="Lux T."/>
            <person name="Spannagl M."/>
            <person name="Mayer K.F.X."/>
            <person name="Baldrich P."/>
            <person name="Meyers B.C."/>
            <person name="Huo N."/>
            <person name="Gu Y.Q."/>
            <person name="Zhou H."/>
            <person name="Devos K.M."/>
            <person name="Bennetzen J.L."/>
            <person name="Unver T."/>
            <person name="Budak H."/>
            <person name="Gulick P.J."/>
            <person name="Galiba G."/>
            <person name="Kalapos B."/>
            <person name="Nelson D.R."/>
            <person name="Li P."/>
            <person name="You F.M."/>
            <person name="Luo M.C."/>
            <person name="Dvorak J."/>
        </authorList>
    </citation>
    <scope>NUCLEOTIDE SEQUENCE [LARGE SCALE GENOMIC DNA]</scope>
    <source>
        <strain evidence="2">cv. AL8/78</strain>
    </source>
</reference>
<reference evidence="3" key="2">
    <citation type="journal article" date="2017" name="Nat. Plants">
        <title>The Aegilops tauschii genome reveals multiple impacts of transposons.</title>
        <authorList>
            <person name="Zhao G."/>
            <person name="Zou C."/>
            <person name="Li K."/>
            <person name="Wang K."/>
            <person name="Li T."/>
            <person name="Gao L."/>
            <person name="Zhang X."/>
            <person name="Wang H."/>
            <person name="Yang Z."/>
            <person name="Liu X."/>
            <person name="Jiang W."/>
            <person name="Mao L."/>
            <person name="Kong X."/>
            <person name="Jiao Y."/>
            <person name="Jia J."/>
        </authorList>
    </citation>
    <scope>NUCLEOTIDE SEQUENCE [LARGE SCALE GENOMIC DNA]</scope>
    <source>
        <strain evidence="3">cv. AL8/78</strain>
    </source>
</reference>
<reference evidence="2" key="3">
    <citation type="journal article" date="2017" name="Nature">
        <title>Genome sequence of the progenitor of the wheat D genome Aegilops tauschii.</title>
        <authorList>
            <person name="Luo M.C."/>
            <person name="Gu Y.Q."/>
            <person name="Puiu D."/>
            <person name="Wang H."/>
            <person name="Twardziok S.O."/>
            <person name="Deal K.R."/>
            <person name="Huo N."/>
            <person name="Zhu T."/>
            <person name="Wang L."/>
            <person name="Wang Y."/>
            <person name="McGuire P.E."/>
            <person name="Liu S."/>
            <person name="Long H."/>
            <person name="Ramasamy R.K."/>
            <person name="Rodriguez J.C."/>
            <person name="Van S.L."/>
            <person name="Yuan L."/>
            <person name="Wang Z."/>
            <person name="Xia Z."/>
            <person name="Xiao L."/>
            <person name="Anderson O.D."/>
            <person name="Ouyang S."/>
            <person name="Liang Y."/>
            <person name="Zimin A.V."/>
            <person name="Pertea G."/>
            <person name="Qi P."/>
            <person name="Bennetzen J.L."/>
            <person name="Dai X."/>
            <person name="Dawson M.W."/>
            <person name="Muller H.G."/>
            <person name="Kugler K."/>
            <person name="Rivarola-Duarte L."/>
            <person name="Spannagl M."/>
            <person name="Mayer K.F.X."/>
            <person name="Lu F.H."/>
            <person name="Bevan M.W."/>
            <person name="Leroy P."/>
            <person name="Li P."/>
            <person name="You F.M."/>
            <person name="Sun Q."/>
            <person name="Liu Z."/>
            <person name="Lyons E."/>
            <person name="Wicker T."/>
            <person name="Salzberg S.L."/>
            <person name="Devos K.M."/>
            <person name="Dvorak J."/>
        </authorList>
    </citation>
    <scope>NUCLEOTIDE SEQUENCE [LARGE SCALE GENOMIC DNA]</scope>
    <source>
        <strain evidence="2">cv. AL8/78</strain>
    </source>
</reference>
<evidence type="ECO:0000313" key="2">
    <source>
        <dbReference type="EnsemblPlants" id="AET3Gv20672400.3"/>
    </source>
</evidence>
<keyword evidence="1" id="KW-0732">Signal</keyword>
<accession>A0A453FGP5</accession>
<feature type="signal peptide" evidence="1">
    <location>
        <begin position="1"/>
        <end position="16"/>
    </location>
</feature>
<keyword evidence="3" id="KW-1185">Reference proteome</keyword>
<evidence type="ECO:0000256" key="1">
    <source>
        <dbReference type="SAM" id="SignalP"/>
    </source>
</evidence>
<dbReference type="EnsemblPlants" id="AET3Gv20672400.3">
    <property type="protein sequence ID" value="AET3Gv20672400.3"/>
    <property type="gene ID" value="AET3Gv20672400"/>
</dbReference>
<dbReference type="AlphaFoldDB" id="A0A453FGP5"/>
<organism evidence="2 3">
    <name type="scientific">Aegilops tauschii subsp. strangulata</name>
    <name type="common">Goatgrass</name>
    <dbReference type="NCBI Taxonomy" id="200361"/>
    <lineage>
        <taxon>Eukaryota</taxon>
        <taxon>Viridiplantae</taxon>
        <taxon>Streptophyta</taxon>
        <taxon>Embryophyta</taxon>
        <taxon>Tracheophyta</taxon>
        <taxon>Spermatophyta</taxon>
        <taxon>Magnoliopsida</taxon>
        <taxon>Liliopsida</taxon>
        <taxon>Poales</taxon>
        <taxon>Poaceae</taxon>
        <taxon>BOP clade</taxon>
        <taxon>Pooideae</taxon>
        <taxon>Triticodae</taxon>
        <taxon>Triticeae</taxon>
        <taxon>Triticinae</taxon>
        <taxon>Aegilops</taxon>
    </lineage>
</organism>
<proteinExistence type="predicted"/>
<protein>
    <submittedName>
        <fullName evidence="2">Uncharacterized protein</fullName>
    </submittedName>
</protein>